<feature type="domain" description="Reverse transcriptase zinc-binding" evidence="1">
    <location>
        <begin position="178"/>
        <end position="241"/>
    </location>
</feature>
<dbReference type="PANTHER" id="PTHR36617">
    <property type="entry name" value="PROTEIN, PUTATIVE-RELATED"/>
    <property type="match status" value="1"/>
</dbReference>
<dbReference type="EnsemblPlants" id="HORVU.MOREX.r3.7HG0752080.1">
    <property type="protein sequence ID" value="HORVU.MOREX.r3.7HG0752080.1.CDS1"/>
    <property type="gene ID" value="HORVU.MOREX.r3.7HG0752080"/>
</dbReference>
<dbReference type="Pfam" id="PF13966">
    <property type="entry name" value="zf-RVT"/>
    <property type="match status" value="1"/>
</dbReference>
<keyword evidence="3" id="KW-1185">Reference proteome</keyword>
<reference evidence="2" key="2">
    <citation type="submission" date="2020-10" db="EMBL/GenBank/DDBJ databases">
        <authorList>
            <person name="Scholz U."/>
            <person name="Mascher M."/>
            <person name="Fiebig A."/>
        </authorList>
    </citation>
    <scope>NUCLEOTIDE SEQUENCE [LARGE SCALE GENOMIC DNA]</scope>
    <source>
        <strain evidence="2">cv. Morex</strain>
    </source>
</reference>
<evidence type="ECO:0000259" key="1">
    <source>
        <dbReference type="Pfam" id="PF13966"/>
    </source>
</evidence>
<dbReference type="InterPro" id="IPR026960">
    <property type="entry name" value="RVT-Znf"/>
</dbReference>
<name>A0A8I6YIH3_HORVV</name>
<dbReference type="Proteomes" id="UP000011116">
    <property type="component" value="Chromosome 7H"/>
</dbReference>
<dbReference type="AlphaFoldDB" id="A0A8I6YIH3"/>
<proteinExistence type="predicted"/>
<dbReference type="PANTHER" id="PTHR36617:SF7">
    <property type="entry name" value="OS01G0823550 PROTEIN"/>
    <property type="match status" value="1"/>
</dbReference>
<accession>A0A8I6YIH3</accession>
<organism evidence="2 3">
    <name type="scientific">Hordeum vulgare subsp. vulgare</name>
    <name type="common">Domesticated barley</name>
    <dbReference type="NCBI Taxonomy" id="112509"/>
    <lineage>
        <taxon>Eukaryota</taxon>
        <taxon>Viridiplantae</taxon>
        <taxon>Streptophyta</taxon>
        <taxon>Embryophyta</taxon>
        <taxon>Tracheophyta</taxon>
        <taxon>Spermatophyta</taxon>
        <taxon>Magnoliopsida</taxon>
        <taxon>Liliopsida</taxon>
        <taxon>Poales</taxon>
        <taxon>Poaceae</taxon>
        <taxon>BOP clade</taxon>
        <taxon>Pooideae</taxon>
        <taxon>Triticodae</taxon>
        <taxon>Triticeae</taxon>
        <taxon>Hordeinae</taxon>
        <taxon>Hordeum</taxon>
    </lineage>
</organism>
<evidence type="ECO:0000313" key="3">
    <source>
        <dbReference type="Proteomes" id="UP000011116"/>
    </source>
</evidence>
<protein>
    <recommendedName>
        <fullName evidence="1">Reverse transcriptase zinc-binding domain-containing protein</fullName>
    </recommendedName>
</protein>
<sequence length="243" mass="27318">MVKWADICLPKDRCGLGILASRRMNVALMLRWVWRITRGDGGLWLRLLEAKYLQGIPLLACSHSVGSRFWKSLQAIKEDIRAGLRFSVHNGSGTQFWLDPWLDGAPLRLYFSSLFAICAAPTILVFEVALADGWHFEFCRSFGPAEVLEWNSLREVVPLPLSPEPDSVSWSLSPSGEFSVSSAYQALCRSPVLLWLSLLWKAPMPLKIKIFVWQLLHDRLPSGTEVLKRHGPGNGLCPLCHVP</sequence>
<evidence type="ECO:0000313" key="2">
    <source>
        <dbReference type="EnsemblPlants" id="HORVU.MOREX.r3.7HG0752080.1.CDS1"/>
    </source>
</evidence>
<reference evidence="3" key="1">
    <citation type="journal article" date="2012" name="Nature">
        <title>A physical, genetic and functional sequence assembly of the barley genome.</title>
        <authorList>
            <consortium name="The International Barley Genome Sequencing Consortium"/>
            <person name="Mayer K.F."/>
            <person name="Waugh R."/>
            <person name="Brown J.W."/>
            <person name="Schulman A."/>
            <person name="Langridge P."/>
            <person name="Platzer M."/>
            <person name="Fincher G.B."/>
            <person name="Muehlbauer G.J."/>
            <person name="Sato K."/>
            <person name="Close T.J."/>
            <person name="Wise R.P."/>
            <person name="Stein N."/>
        </authorList>
    </citation>
    <scope>NUCLEOTIDE SEQUENCE [LARGE SCALE GENOMIC DNA]</scope>
    <source>
        <strain evidence="3">cv. Morex</strain>
    </source>
</reference>
<dbReference type="Gramene" id="HORVU.MOREX.r3.7HG0752080.1">
    <property type="protein sequence ID" value="HORVU.MOREX.r3.7HG0752080.1.CDS1"/>
    <property type="gene ID" value="HORVU.MOREX.r3.7HG0752080"/>
</dbReference>
<reference evidence="2" key="3">
    <citation type="submission" date="2022-01" db="UniProtKB">
        <authorList>
            <consortium name="EnsemblPlants"/>
        </authorList>
    </citation>
    <scope>IDENTIFICATION</scope>
    <source>
        <strain evidence="2">subsp. vulgare</strain>
    </source>
</reference>